<gene>
    <name evidence="3" type="ORF">EHE22_01480</name>
</gene>
<keyword evidence="2" id="KW-0564">Palmitate</keyword>
<comment type="caution">
    <text evidence="3">The sequence shown here is derived from an EMBL/GenBank/DDBJ whole genome shotgun (WGS) entry which is preliminary data.</text>
</comment>
<dbReference type="EMBL" id="PKQI01000001">
    <property type="protein sequence ID" value="NNV19099.1"/>
    <property type="molecule type" value="Genomic_DNA"/>
</dbReference>
<evidence type="ECO:0000256" key="1">
    <source>
        <dbReference type="ARBA" id="ARBA00007613"/>
    </source>
</evidence>
<keyword evidence="2" id="KW-0449">Lipoprotein</keyword>
<sequence>MTIKTSSAHAHHLSKPLAVVFATLLLSGCVVGPEYERPNLFVPTTWTNTSGREMLKPAELHQWWTKLNDPLLTSYVERAIGGNLDVAAAKARVREARASLRQETGALFPSLDSASSLKRTRTPATSSATGQADVFTQYQSGFDASWELDLFGGKQRTVEVARYGLDAAQEDLRNTMLVLIGDVASNYSQARASQARLALARRTAKSQRETAALTRVKLEAGTAKSGDVANAEALAASTEADIHTYEIARTAAVHRLGVLLGQPPSVLSAQLSKHAPIPRPKFPLPVGVPAETLLVRPDVRMAELRLAQATARIGAAEAARYPSVSLTGNIATNAMDASSFAKASTIAWAFGPSLTVPIFRGGQLAAGVEAAKARRDQSFAAYQSSVLTAMEDIENAIVSLTQERARSGKLATAASSYRTAANSARSEFDAGTADYLSLLDTQRALYRAEAALIDSQLAVTTSYIALNKALGGGWSGAVDTAKPLVIDLESGPRLRIARQPVVANATNSNE</sequence>
<dbReference type="PROSITE" id="PS51257">
    <property type="entry name" value="PROKAR_LIPOPROTEIN"/>
    <property type="match status" value="1"/>
</dbReference>
<dbReference type="PANTHER" id="PTHR30203:SF25">
    <property type="entry name" value="OUTER MEMBRANE PROTEIN-RELATED"/>
    <property type="match status" value="1"/>
</dbReference>
<dbReference type="Gene3D" id="2.20.200.10">
    <property type="entry name" value="Outer membrane efflux proteins (OEP)"/>
    <property type="match status" value="1"/>
</dbReference>
<dbReference type="Gene3D" id="1.20.1600.10">
    <property type="entry name" value="Outer membrane efflux proteins (OEP)"/>
    <property type="match status" value="1"/>
</dbReference>
<keyword evidence="2" id="KW-1134">Transmembrane beta strand</keyword>
<dbReference type="SUPFAM" id="SSF56954">
    <property type="entry name" value="Outer membrane efflux proteins (OEP)"/>
    <property type="match status" value="1"/>
</dbReference>
<organism evidence="3 4">
    <name type="scientific">Brucella pseudogrignonensis</name>
    <dbReference type="NCBI Taxonomy" id="419475"/>
    <lineage>
        <taxon>Bacteria</taxon>
        <taxon>Pseudomonadati</taxon>
        <taxon>Pseudomonadota</taxon>
        <taxon>Alphaproteobacteria</taxon>
        <taxon>Hyphomicrobiales</taxon>
        <taxon>Brucellaceae</taxon>
        <taxon>Brucella/Ochrobactrum group</taxon>
        <taxon>Brucella</taxon>
    </lineage>
</organism>
<evidence type="ECO:0000313" key="4">
    <source>
        <dbReference type="Proteomes" id="UP000526233"/>
    </source>
</evidence>
<dbReference type="AlphaFoldDB" id="A0A7Y3T148"/>
<evidence type="ECO:0000256" key="2">
    <source>
        <dbReference type="RuleBase" id="RU362097"/>
    </source>
</evidence>
<dbReference type="Pfam" id="PF02321">
    <property type="entry name" value="OEP"/>
    <property type="match status" value="2"/>
</dbReference>
<protein>
    <submittedName>
        <fullName evidence="3">Efflux transporter outer membrane subunit</fullName>
    </submittedName>
</protein>
<dbReference type="InterPro" id="IPR010131">
    <property type="entry name" value="MdtP/NodT-like"/>
</dbReference>
<keyword evidence="2" id="KW-0472">Membrane</keyword>
<dbReference type="PANTHER" id="PTHR30203">
    <property type="entry name" value="OUTER MEMBRANE CATION EFFLUX PROTEIN"/>
    <property type="match status" value="1"/>
</dbReference>
<comment type="similarity">
    <text evidence="1 2">Belongs to the outer membrane factor (OMF) (TC 1.B.17) family.</text>
</comment>
<reference evidence="3 4" key="1">
    <citation type="submission" date="2018-11" db="EMBL/GenBank/DDBJ databases">
        <title>Genome sequencing and analysis.</title>
        <authorList>
            <person name="Huang Y.-T."/>
        </authorList>
    </citation>
    <scope>NUCLEOTIDE SEQUENCE [LARGE SCALE GENOMIC DNA]</scope>
    <source>
        <strain evidence="3 4">SHIN</strain>
    </source>
</reference>
<name>A0A7Y3T148_9HYPH</name>
<dbReference type="RefSeq" id="WP_171379578.1">
    <property type="nucleotide sequence ID" value="NZ_PKQI01000001.1"/>
</dbReference>
<proteinExistence type="inferred from homology"/>
<dbReference type="GO" id="GO:0015562">
    <property type="term" value="F:efflux transmembrane transporter activity"/>
    <property type="evidence" value="ECO:0007669"/>
    <property type="project" value="InterPro"/>
</dbReference>
<accession>A0A7Y3T148</accession>
<dbReference type="NCBIfam" id="TIGR01845">
    <property type="entry name" value="outer_NodT"/>
    <property type="match status" value="1"/>
</dbReference>
<keyword evidence="2" id="KW-0812">Transmembrane</keyword>
<evidence type="ECO:0000313" key="3">
    <source>
        <dbReference type="EMBL" id="NNV19099.1"/>
    </source>
</evidence>
<dbReference type="Proteomes" id="UP000526233">
    <property type="component" value="Unassembled WGS sequence"/>
</dbReference>
<dbReference type="InterPro" id="IPR003423">
    <property type="entry name" value="OMP_efflux"/>
</dbReference>
<dbReference type="GO" id="GO:0005886">
    <property type="term" value="C:plasma membrane"/>
    <property type="evidence" value="ECO:0007669"/>
    <property type="project" value="UniProtKB-SubCell"/>
</dbReference>
<comment type="subcellular location">
    <subcellularLocation>
        <location evidence="2">Cell membrane</location>
        <topology evidence="2">Lipid-anchor</topology>
    </subcellularLocation>
</comment>